<accession>A0A250J7Q2</accession>
<keyword evidence="2" id="KW-0378">Hydrolase</keyword>
<evidence type="ECO:0000313" key="2">
    <source>
        <dbReference type="EMBL" id="ATB39949.1"/>
    </source>
</evidence>
<reference evidence="2 3" key="1">
    <citation type="submission" date="2017-06" db="EMBL/GenBank/DDBJ databases">
        <title>Sequencing and comparative analysis of myxobacterial genomes.</title>
        <authorList>
            <person name="Rupp O."/>
            <person name="Goesmann A."/>
            <person name="Sogaard-Andersen L."/>
        </authorList>
    </citation>
    <scope>NUCLEOTIDE SEQUENCE [LARGE SCALE GENOMIC DNA]</scope>
    <source>
        <strain evidence="2 3">DSM 52655</strain>
    </source>
</reference>
<protein>
    <submittedName>
        <fullName evidence="2">Dienelactone hydrolase</fullName>
    </submittedName>
</protein>
<dbReference type="Gene3D" id="3.40.50.1820">
    <property type="entry name" value="alpha/beta hydrolase"/>
    <property type="match status" value="1"/>
</dbReference>
<gene>
    <name evidence="2" type="ORF">CYFUS_005397</name>
</gene>
<evidence type="ECO:0000313" key="3">
    <source>
        <dbReference type="Proteomes" id="UP000217257"/>
    </source>
</evidence>
<dbReference type="AlphaFoldDB" id="A0A250J7Q2"/>
<organism evidence="2 3">
    <name type="scientific">Cystobacter fuscus</name>
    <dbReference type="NCBI Taxonomy" id="43"/>
    <lineage>
        <taxon>Bacteria</taxon>
        <taxon>Pseudomonadati</taxon>
        <taxon>Myxococcota</taxon>
        <taxon>Myxococcia</taxon>
        <taxon>Myxococcales</taxon>
        <taxon>Cystobacterineae</taxon>
        <taxon>Archangiaceae</taxon>
        <taxon>Cystobacter</taxon>
    </lineage>
</organism>
<feature type="domain" description="Dienelactone hydrolase" evidence="1">
    <location>
        <begin position="15"/>
        <end position="243"/>
    </location>
</feature>
<dbReference type="PANTHER" id="PTHR46623">
    <property type="entry name" value="CARBOXYMETHYLENEBUTENOLIDASE-RELATED"/>
    <property type="match status" value="1"/>
</dbReference>
<dbReference type="GO" id="GO:0016787">
    <property type="term" value="F:hydrolase activity"/>
    <property type="evidence" value="ECO:0007669"/>
    <property type="project" value="UniProtKB-KW"/>
</dbReference>
<sequence>MPVQSIDIQTADGTMDAKLFSPEGQGPWPGVVMISDAGGTRPAFEAMAQRLASEGYVVLLPHVYYREGRAPLLGQGSMADESFRKRVFALLATLTPERILTDAAAEVGFLTSRPEVKRGGIGVVGYCMGGAVAMRMMAGFPEQVAAAASYHGGHLATDDPRSPHLLADKLRGELYFGHADKDVFMEAASIARLEEALKKAGVTFQSELYEGSGHGFAVNGSPAFTPQASERHWKTMLALFGRTLRV</sequence>
<dbReference type="KEGG" id="cfus:CYFUS_005397"/>
<proteinExistence type="predicted"/>
<dbReference type="EMBL" id="CP022098">
    <property type="protein sequence ID" value="ATB39949.1"/>
    <property type="molecule type" value="Genomic_DNA"/>
</dbReference>
<dbReference type="SUPFAM" id="SSF53474">
    <property type="entry name" value="alpha/beta-Hydrolases"/>
    <property type="match status" value="1"/>
</dbReference>
<dbReference type="Pfam" id="PF01738">
    <property type="entry name" value="DLH"/>
    <property type="match status" value="1"/>
</dbReference>
<dbReference type="InterPro" id="IPR029058">
    <property type="entry name" value="AB_hydrolase_fold"/>
</dbReference>
<dbReference type="RefSeq" id="WP_095987911.1">
    <property type="nucleotide sequence ID" value="NZ_CP022098.1"/>
</dbReference>
<dbReference type="PANTHER" id="PTHR46623:SF10">
    <property type="entry name" value="CARBOXYMETHYLENEBUTENOLIDASE HOMOLOG"/>
    <property type="match status" value="1"/>
</dbReference>
<name>A0A250J7Q2_9BACT</name>
<dbReference type="InterPro" id="IPR051049">
    <property type="entry name" value="Dienelactone_hydrolase-like"/>
</dbReference>
<dbReference type="Proteomes" id="UP000217257">
    <property type="component" value="Chromosome"/>
</dbReference>
<dbReference type="InterPro" id="IPR002925">
    <property type="entry name" value="Dienelactn_hydro"/>
</dbReference>
<evidence type="ECO:0000259" key="1">
    <source>
        <dbReference type="Pfam" id="PF01738"/>
    </source>
</evidence>